<evidence type="ECO:0000313" key="3">
    <source>
        <dbReference type="Proteomes" id="UP001287356"/>
    </source>
</evidence>
<dbReference type="Proteomes" id="UP001287356">
    <property type="component" value="Unassembled WGS sequence"/>
</dbReference>
<proteinExistence type="predicted"/>
<feature type="region of interest" description="Disordered" evidence="1">
    <location>
        <begin position="1"/>
        <end position="23"/>
    </location>
</feature>
<evidence type="ECO:0000313" key="2">
    <source>
        <dbReference type="EMBL" id="KAK3376618.1"/>
    </source>
</evidence>
<reference evidence="2" key="1">
    <citation type="journal article" date="2023" name="Mol. Phylogenet. Evol.">
        <title>Genome-scale phylogeny and comparative genomics of the fungal order Sordariales.</title>
        <authorList>
            <person name="Hensen N."/>
            <person name="Bonometti L."/>
            <person name="Westerberg I."/>
            <person name="Brannstrom I.O."/>
            <person name="Guillou S."/>
            <person name="Cros-Aarteil S."/>
            <person name="Calhoun S."/>
            <person name="Haridas S."/>
            <person name="Kuo A."/>
            <person name="Mondo S."/>
            <person name="Pangilinan J."/>
            <person name="Riley R."/>
            <person name="LaButti K."/>
            <person name="Andreopoulos B."/>
            <person name="Lipzen A."/>
            <person name="Chen C."/>
            <person name="Yan M."/>
            <person name="Daum C."/>
            <person name="Ng V."/>
            <person name="Clum A."/>
            <person name="Steindorff A."/>
            <person name="Ohm R.A."/>
            <person name="Martin F."/>
            <person name="Silar P."/>
            <person name="Natvig D.O."/>
            <person name="Lalanne C."/>
            <person name="Gautier V."/>
            <person name="Ament-Velasquez S.L."/>
            <person name="Kruys A."/>
            <person name="Hutchinson M.I."/>
            <person name="Powell A.J."/>
            <person name="Barry K."/>
            <person name="Miller A.N."/>
            <person name="Grigoriev I.V."/>
            <person name="Debuchy R."/>
            <person name="Gladieux P."/>
            <person name="Hiltunen Thoren M."/>
            <person name="Johannesson H."/>
        </authorList>
    </citation>
    <scope>NUCLEOTIDE SEQUENCE</scope>
    <source>
        <strain evidence="2">CBS 958.72</strain>
    </source>
</reference>
<feature type="compositionally biased region" description="Gly residues" evidence="1">
    <location>
        <begin position="158"/>
        <end position="167"/>
    </location>
</feature>
<dbReference type="EMBL" id="JAULSN010000003">
    <property type="protein sequence ID" value="KAK3376618.1"/>
    <property type="molecule type" value="Genomic_DNA"/>
</dbReference>
<accession>A0AAE0NAZ1</accession>
<protein>
    <submittedName>
        <fullName evidence="2">Uncharacterized protein</fullName>
    </submittedName>
</protein>
<keyword evidence="3" id="KW-1185">Reference proteome</keyword>
<feature type="compositionally biased region" description="Low complexity" evidence="1">
    <location>
        <begin position="8"/>
        <end position="23"/>
    </location>
</feature>
<organism evidence="2 3">
    <name type="scientific">Lasiosphaeria ovina</name>
    <dbReference type="NCBI Taxonomy" id="92902"/>
    <lineage>
        <taxon>Eukaryota</taxon>
        <taxon>Fungi</taxon>
        <taxon>Dikarya</taxon>
        <taxon>Ascomycota</taxon>
        <taxon>Pezizomycotina</taxon>
        <taxon>Sordariomycetes</taxon>
        <taxon>Sordariomycetidae</taxon>
        <taxon>Sordariales</taxon>
        <taxon>Lasiosphaeriaceae</taxon>
        <taxon>Lasiosphaeria</taxon>
    </lineage>
</organism>
<reference evidence="2" key="2">
    <citation type="submission" date="2023-06" db="EMBL/GenBank/DDBJ databases">
        <authorList>
            <consortium name="Lawrence Berkeley National Laboratory"/>
            <person name="Haridas S."/>
            <person name="Hensen N."/>
            <person name="Bonometti L."/>
            <person name="Westerberg I."/>
            <person name="Brannstrom I.O."/>
            <person name="Guillou S."/>
            <person name="Cros-Aarteil S."/>
            <person name="Calhoun S."/>
            <person name="Kuo A."/>
            <person name="Mondo S."/>
            <person name="Pangilinan J."/>
            <person name="Riley R."/>
            <person name="Labutti K."/>
            <person name="Andreopoulos B."/>
            <person name="Lipzen A."/>
            <person name="Chen C."/>
            <person name="Yanf M."/>
            <person name="Daum C."/>
            <person name="Ng V."/>
            <person name="Clum A."/>
            <person name="Steindorff A."/>
            <person name="Ohm R."/>
            <person name="Martin F."/>
            <person name="Silar P."/>
            <person name="Natvig D."/>
            <person name="Lalanne C."/>
            <person name="Gautier V."/>
            <person name="Ament-Velasquez S.L."/>
            <person name="Kruys A."/>
            <person name="Hutchinson M.I."/>
            <person name="Powell A.J."/>
            <person name="Barry K."/>
            <person name="Miller A.N."/>
            <person name="Grigoriev I.V."/>
            <person name="Debuchy R."/>
            <person name="Gladieux P."/>
            <person name="Thoren M.H."/>
            <person name="Johannesson H."/>
        </authorList>
    </citation>
    <scope>NUCLEOTIDE SEQUENCE</scope>
    <source>
        <strain evidence="2">CBS 958.72</strain>
    </source>
</reference>
<dbReference type="AlphaFoldDB" id="A0AAE0NAZ1"/>
<name>A0AAE0NAZ1_9PEZI</name>
<sequence>MAAIISRSTTSPSVSASSVSASSAVPSASTILTSVKSTKDSDPPTVRFTNTQDLFDIINSTTGDFLTVTNVSPNQFTEIERERDIGRRNGQKKRYRKFRFRRYNANSQILIITITTAVHEALHLGLYMRYYAQLARNGTEESWKDIGTETFRQQGHPAGDGGEGDSTGGPWPERGRAGNWPTLVIESGYSEILPELQKDMRWWFQESNHQVKIVILAKFDDQQHHILLEKWEEEISSPQGAITRSRAAARSQNGVLNPVKRQSITITRDETTNPVSYNVTRGALVLGFRLLFLRDPGPQEGDFVLSIQSLQLYAEKVWAQLPRSD</sequence>
<gene>
    <name evidence="2" type="ORF">B0T24DRAFT_525355</name>
</gene>
<evidence type="ECO:0000256" key="1">
    <source>
        <dbReference type="SAM" id="MobiDB-lite"/>
    </source>
</evidence>
<comment type="caution">
    <text evidence="2">The sequence shown here is derived from an EMBL/GenBank/DDBJ whole genome shotgun (WGS) entry which is preliminary data.</text>
</comment>
<feature type="region of interest" description="Disordered" evidence="1">
    <location>
        <begin position="151"/>
        <end position="177"/>
    </location>
</feature>